<dbReference type="InterPro" id="IPR002213">
    <property type="entry name" value="UDP_glucos_trans"/>
</dbReference>
<dbReference type="Gene3D" id="3.40.50.2000">
    <property type="entry name" value="Glycogen Phosphorylase B"/>
    <property type="match status" value="1"/>
</dbReference>
<sequence length="269" mass="30180">MELWRAVLVWVAVLQSVVATKVLFLGPVSSRSHKNFYMGIVNALADDDIQVTMVSSFKPSKVRENVREVVLTGVELTDIFPNMFTSRTMSGPLTVMKVMPGLCADALGKEEVQHLLKEDFDLVFLSVFMSDCFLSIVYQLKVPLIYVSPGGLMVQLPLIIGNPRFPSYDASAVLGFQHPMTFMQRTISTLTHVAMDFFFFYFFSPRMEAECRRRGLCPDNMPSFWEISSNASLVLINGVQTIDYPARPYVPAVIHCGGIHLRPSQPLSQ</sequence>
<dbReference type="InterPro" id="IPR050271">
    <property type="entry name" value="UDP-glycosyltransferase"/>
</dbReference>
<dbReference type="AlphaFoldDB" id="A0AAW0YR85"/>
<evidence type="ECO:0000256" key="3">
    <source>
        <dbReference type="ARBA" id="ARBA00022679"/>
    </source>
</evidence>
<keyword evidence="4" id="KW-0812">Transmembrane</keyword>
<evidence type="ECO:0000256" key="4">
    <source>
        <dbReference type="SAM" id="Phobius"/>
    </source>
</evidence>
<keyword evidence="3" id="KW-0808">Transferase</keyword>
<name>A0AAW0YR85_CHEQU</name>
<dbReference type="SUPFAM" id="SSF53756">
    <property type="entry name" value="UDP-Glycosyltransferase/glycogen phosphorylase"/>
    <property type="match status" value="1"/>
</dbReference>
<dbReference type="EMBL" id="JARKIK010000001">
    <property type="protein sequence ID" value="KAK8754308.1"/>
    <property type="molecule type" value="Genomic_DNA"/>
</dbReference>
<keyword evidence="2" id="KW-0328">Glycosyltransferase</keyword>
<organism evidence="6 7">
    <name type="scientific">Cherax quadricarinatus</name>
    <name type="common">Australian red claw crayfish</name>
    <dbReference type="NCBI Taxonomy" id="27406"/>
    <lineage>
        <taxon>Eukaryota</taxon>
        <taxon>Metazoa</taxon>
        <taxon>Ecdysozoa</taxon>
        <taxon>Arthropoda</taxon>
        <taxon>Crustacea</taxon>
        <taxon>Multicrustacea</taxon>
        <taxon>Malacostraca</taxon>
        <taxon>Eumalacostraca</taxon>
        <taxon>Eucarida</taxon>
        <taxon>Decapoda</taxon>
        <taxon>Pleocyemata</taxon>
        <taxon>Astacidea</taxon>
        <taxon>Parastacoidea</taxon>
        <taxon>Parastacidae</taxon>
        <taxon>Cherax</taxon>
    </lineage>
</organism>
<protein>
    <submittedName>
        <fullName evidence="6">Uncharacterized protein</fullName>
    </submittedName>
</protein>
<dbReference type="PANTHER" id="PTHR48043:SF159">
    <property type="entry name" value="EG:EG0003.4 PROTEIN-RELATED"/>
    <property type="match status" value="1"/>
</dbReference>
<keyword evidence="5" id="KW-0732">Signal</keyword>
<proteinExistence type="inferred from homology"/>
<keyword evidence="4" id="KW-1133">Transmembrane helix</keyword>
<keyword evidence="4" id="KW-0472">Membrane</keyword>
<evidence type="ECO:0000313" key="6">
    <source>
        <dbReference type="EMBL" id="KAK8754308.1"/>
    </source>
</evidence>
<dbReference type="Proteomes" id="UP001445076">
    <property type="component" value="Unassembled WGS sequence"/>
</dbReference>
<comment type="caution">
    <text evidence="6">The sequence shown here is derived from an EMBL/GenBank/DDBJ whole genome shotgun (WGS) entry which is preliminary data.</text>
</comment>
<evidence type="ECO:0000313" key="7">
    <source>
        <dbReference type="Proteomes" id="UP001445076"/>
    </source>
</evidence>
<evidence type="ECO:0000256" key="5">
    <source>
        <dbReference type="SAM" id="SignalP"/>
    </source>
</evidence>
<dbReference type="PANTHER" id="PTHR48043">
    <property type="entry name" value="EG:EG0003.4 PROTEIN-RELATED"/>
    <property type="match status" value="1"/>
</dbReference>
<accession>A0AAW0YR85</accession>
<feature type="transmembrane region" description="Helical" evidence="4">
    <location>
        <begin position="182"/>
        <end position="204"/>
    </location>
</feature>
<feature type="chain" id="PRO_5043587015" evidence="5">
    <location>
        <begin position="20"/>
        <end position="269"/>
    </location>
</feature>
<comment type="similarity">
    <text evidence="1">Belongs to the UDP-glycosyltransferase family.</text>
</comment>
<gene>
    <name evidence="6" type="ORF">OTU49_015515</name>
</gene>
<feature type="non-terminal residue" evidence="6">
    <location>
        <position position="269"/>
    </location>
</feature>
<feature type="signal peptide" evidence="5">
    <location>
        <begin position="1"/>
        <end position="19"/>
    </location>
</feature>
<dbReference type="Pfam" id="PF00201">
    <property type="entry name" value="UDPGT"/>
    <property type="match status" value="1"/>
</dbReference>
<keyword evidence="7" id="KW-1185">Reference proteome</keyword>
<dbReference type="GO" id="GO:0008194">
    <property type="term" value="F:UDP-glycosyltransferase activity"/>
    <property type="evidence" value="ECO:0007669"/>
    <property type="project" value="InterPro"/>
</dbReference>
<feature type="transmembrane region" description="Helical" evidence="4">
    <location>
        <begin position="144"/>
        <end position="162"/>
    </location>
</feature>
<reference evidence="6 7" key="1">
    <citation type="journal article" date="2024" name="BMC Genomics">
        <title>Genome assembly of redclaw crayfish (Cherax quadricarinatus) provides insights into its immune adaptation and hypoxia tolerance.</title>
        <authorList>
            <person name="Liu Z."/>
            <person name="Zheng J."/>
            <person name="Li H."/>
            <person name="Fang K."/>
            <person name="Wang S."/>
            <person name="He J."/>
            <person name="Zhou D."/>
            <person name="Weng S."/>
            <person name="Chi M."/>
            <person name="Gu Z."/>
            <person name="He J."/>
            <person name="Li F."/>
            <person name="Wang M."/>
        </authorList>
    </citation>
    <scope>NUCLEOTIDE SEQUENCE [LARGE SCALE GENOMIC DNA]</scope>
    <source>
        <strain evidence="6">ZL_2023a</strain>
    </source>
</reference>
<evidence type="ECO:0000256" key="2">
    <source>
        <dbReference type="ARBA" id="ARBA00022676"/>
    </source>
</evidence>
<evidence type="ECO:0000256" key="1">
    <source>
        <dbReference type="ARBA" id="ARBA00009995"/>
    </source>
</evidence>